<evidence type="ECO:0000313" key="1">
    <source>
        <dbReference type="EMBL" id="EFS97338.1"/>
    </source>
</evidence>
<dbReference type="Proteomes" id="UP000005391">
    <property type="component" value="Unassembled WGS sequence"/>
</dbReference>
<gene>
    <name evidence="1" type="ORF">HMPREF1977_1321</name>
</gene>
<proteinExistence type="predicted"/>
<dbReference type="AlphaFoldDB" id="E4MSE8"/>
<evidence type="ECO:0000313" key="2">
    <source>
        <dbReference type="Proteomes" id="UP000005391"/>
    </source>
</evidence>
<dbReference type="HOGENOM" id="CLU_3286740_0_0_10"/>
<organism evidence="1 2">
    <name type="scientific">Capnocytophaga ochracea F0287</name>
    <dbReference type="NCBI Taxonomy" id="873517"/>
    <lineage>
        <taxon>Bacteria</taxon>
        <taxon>Pseudomonadati</taxon>
        <taxon>Bacteroidota</taxon>
        <taxon>Flavobacteriia</taxon>
        <taxon>Flavobacteriales</taxon>
        <taxon>Flavobacteriaceae</taxon>
        <taxon>Capnocytophaga</taxon>
    </lineage>
</organism>
<dbReference type="EMBL" id="AEOH01000037">
    <property type="protein sequence ID" value="EFS97338.1"/>
    <property type="molecule type" value="Genomic_DNA"/>
</dbReference>
<comment type="caution">
    <text evidence="1">The sequence shown here is derived from an EMBL/GenBank/DDBJ whole genome shotgun (WGS) entry which is preliminary data.</text>
</comment>
<protein>
    <submittedName>
        <fullName evidence="1">Uncharacterized protein</fullName>
    </submittedName>
</protein>
<reference evidence="1 2" key="1">
    <citation type="submission" date="2010-10" db="EMBL/GenBank/DDBJ databases">
        <authorList>
            <person name="Muzny D."/>
            <person name="Qin X."/>
            <person name="Deng J."/>
            <person name="Jiang H."/>
            <person name="Liu Y."/>
            <person name="Qu J."/>
            <person name="Song X.-Z."/>
            <person name="Zhang L."/>
            <person name="Thornton R."/>
            <person name="Coyle M."/>
            <person name="Francisco L."/>
            <person name="Jackson L."/>
            <person name="Javaid M."/>
            <person name="Korchina V."/>
            <person name="Kovar C."/>
            <person name="Mata R."/>
            <person name="Mathew T."/>
            <person name="Ngo R."/>
            <person name="Nguyen L."/>
            <person name="Nguyen N."/>
            <person name="Okwuonu G."/>
            <person name="Ongeri F."/>
            <person name="Pham C."/>
            <person name="Simmons D."/>
            <person name="Wilczek-Boney K."/>
            <person name="Hale W."/>
            <person name="Jakkamsetti A."/>
            <person name="Pham P."/>
            <person name="Ruth R."/>
            <person name="San Lucas F."/>
            <person name="Warren J."/>
            <person name="Zhang J."/>
            <person name="Zhao Z."/>
            <person name="Zhou C."/>
            <person name="Zhu D."/>
            <person name="Lee S."/>
            <person name="Bess C."/>
            <person name="Blankenburg K."/>
            <person name="Forbes L."/>
            <person name="Fu Q."/>
            <person name="Gubbala S."/>
            <person name="Hirani K."/>
            <person name="Jayaseelan J.C."/>
            <person name="Lara F."/>
            <person name="Munidasa M."/>
            <person name="Palculict T."/>
            <person name="Patil S."/>
            <person name="Pu L.-L."/>
            <person name="Saada N."/>
            <person name="Tang L."/>
            <person name="Weissenberger G."/>
            <person name="Zhu Y."/>
            <person name="Hemphill L."/>
            <person name="Shang Y."/>
            <person name="Youmans B."/>
            <person name="Ayvaz T."/>
            <person name="Ross M."/>
            <person name="Santibanez J."/>
            <person name="Aqrawi P."/>
            <person name="Gross S."/>
            <person name="Joshi V."/>
            <person name="Fowler G."/>
            <person name="Nazareth L."/>
            <person name="Reid J."/>
            <person name="Worley K."/>
            <person name="Petrosino J."/>
            <person name="Highlander S."/>
            <person name="Gibbs R."/>
        </authorList>
    </citation>
    <scope>NUCLEOTIDE SEQUENCE [LARGE SCALE GENOMIC DNA]</scope>
    <source>
        <strain evidence="1 2">F0287</strain>
    </source>
</reference>
<sequence length="40" mass="4747">MYFDTYIILGKEKYATPKESRKTHMVVNPKFSEKKVVIIL</sequence>
<name>E4MSE8_CAPOC</name>
<accession>E4MSE8</accession>